<proteinExistence type="predicted"/>
<sequence>MTDNLTNRQIVQKLSTEYNTSERLHYVTFDDLRNFRIIVTPQQLEFLAKYSHRGVTLDDTHHCTKYNLKLSTMLVCDGYDRGVPVGMSTHVFGRPNIFLAFLLSYSTTSSDIEEMFKCVKEIYPAFNPAFVMTDEANVFWAGFRKVFPATPAKKVLCRWHICRTWKKQAKTMLKIARKLAKGIPRLAKNHKNCRVAASSRKDYVVLPEPAEYDGEREFLVGRVGGEVENMYRVVEKSTCLCLKNENCHCNCGACGYRHSCTCLVQEAGVCCKHVHMVLLSNGRLQPDPYPSCHSPIFDTPSSPFPSSSSLSIHPAAPVSLDDVDQTEKDKALKNFDKLVNAHSALEEHLRQLMKKNSRSAADEIQKALDSVMALLPNSQPSLPPRRASATNCSARDVMNKHIRLEPRRYSRPCPPSTSSAPLVPIAELSICAICLQVDAPLPDDADPMEDSSQWNYWKKCPECELPAHWECALGQRSCAHCNVEFVDYE</sequence>
<gene>
    <name evidence="1" type="primary">Cnig_chr_IV.g12787</name>
    <name evidence="1" type="ORF">B9Z55_012787</name>
</gene>
<dbReference type="Proteomes" id="UP000230233">
    <property type="component" value="Chromosome IV"/>
</dbReference>
<evidence type="ECO:0008006" key="3">
    <source>
        <dbReference type="Google" id="ProtNLM"/>
    </source>
</evidence>
<name>A0A2G5TYS9_9PELO</name>
<organism evidence="1 2">
    <name type="scientific">Caenorhabditis nigoni</name>
    <dbReference type="NCBI Taxonomy" id="1611254"/>
    <lineage>
        <taxon>Eukaryota</taxon>
        <taxon>Metazoa</taxon>
        <taxon>Ecdysozoa</taxon>
        <taxon>Nematoda</taxon>
        <taxon>Chromadorea</taxon>
        <taxon>Rhabditida</taxon>
        <taxon>Rhabditina</taxon>
        <taxon>Rhabditomorpha</taxon>
        <taxon>Rhabditoidea</taxon>
        <taxon>Rhabditidae</taxon>
        <taxon>Peloderinae</taxon>
        <taxon>Caenorhabditis</taxon>
    </lineage>
</organism>
<comment type="caution">
    <text evidence="1">The sequence shown here is derived from an EMBL/GenBank/DDBJ whole genome shotgun (WGS) entry which is preliminary data.</text>
</comment>
<protein>
    <recommendedName>
        <fullName evidence="3">MULE transposase domain-containing protein</fullName>
    </recommendedName>
</protein>
<dbReference type="OrthoDB" id="5867259at2759"/>
<reference evidence="2" key="1">
    <citation type="submission" date="2017-10" db="EMBL/GenBank/DDBJ databases">
        <title>Rapid genome shrinkage in a self-fertile nematode reveals novel sperm competition proteins.</title>
        <authorList>
            <person name="Yin D."/>
            <person name="Schwarz E.M."/>
            <person name="Thomas C.G."/>
            <person name="Felde R.L."/>
            <person name="Korf I.F."/>
            <person name="Cutter A.D."/>
            <person name="Schartner C.M."/>
            <person name="Ralston E.J."/>
            <person name="Meyer B.J."/>
            <person name="Haag E.S."/>
        </authorList>
    </citation>
    <scope>NUCLEOTIDE SEQUENCE [LARGE SCALE GENOMIC DNA]</scope>
    <source>
        <strain evidence="2">JU1422</strain>
    </source>
</reference>
<dbReference type="AlphaFoldDB" id="A0A2G5TYS9"/>
<accession>A0A2G5TYS9</accession>
<evidence type="ECO:0000313" key="2">
    <source>
        <dbReference type="Proteomes" id="UP000230233"/>
    </source>
</evidence>
<dbReference type="EMBL" id="PDUG01000004">
    <property type="protein sequence ID" value="PIC32469.1"/>
    <property type="molecule type" value="Genomic_DNA"/>
</dbReference>
<evidence type="ECO:0000313" key="1">
    <source>
        <dbReference type="EMBL" id="PIC32469.1"/>
    </source>
</evidence>
<dbReference type="STRING" id="1611254.A0A2G5TYS9"/>
<keyword evidence="2" id="KW-1185">Reference proteome</keyword>